<dbReference type="EMBL" id="SLXT01000004">
    <property type="protein sequence ID" value="TCP68151.1"/>
    <property type="molecule type" value="Genomic_DNA"/>
</dbReference>
<comment type="caution">
    <text evidence="15">The sequence shown here is derived from an EMBL/GenBank/DDBJ whole genome shotgun (WGS) entry which is preliminary data.</text>
</comment>
<dbReference type="SMART" id="SM00072">
    <property type="entry name" value="GuKc"/>
    <property type="match status" value="1"/>
</dbReference>
<dbReference type="NCBIfam" id="TIGR03263">
    <property type="entry name" value="guanyl_kin"/>
    <property type="match status" value="1"/>
</dbReference>
<dbReference type="InterPro" id="IPR008145">
    <property type="entry name" value="GK/Ca_channel_bsu"/>
</dbReference>
<dbReference type="HAMAP" id="MF_00328">
    <property type="entry name" value="Guanylate_kinase"/>
    <property type="match status" value="1"/>
</dbReference>
<dbReference type="InterPro" id="IPR020590">
    <property type="entry name" value="Guanylate_kinase_CS"/>
</dbReference>
<organism evidence="15 16">
    <name type="scientific">Heliophilum fasciatum</name>
    <dbReference type="NCBI Taxonomy" id="35700"/>
    <lineage>
        <taxon>Bacteria</taxon>
        <taxon>Bacillati</taxon>
        <taxon>Bacillota</taxon>
        <taxon>Clostridia</taxon>
        <taxon>Eubacteriales</taxon>
        <taxon>Heliobacteriaceae</taxon>
        <taxon>Heliophilum</taxon>
    </lineage>
</organism>
<name>A0A4R2S6Z0_9FIRM</name>
<evidence type="ECO:0000256" key="1">
    <source>
        <dbReference type="ARBA" id="ARBA00003531"/>
    </source>
</evidence>
<evidence type="ECO:0000256" key="11">
    <source>
        <dbReference type="ARBA" id="ARBA00030128"/>
    </source>
</evidence>
<dbReference type="PANTHER" id="PTHR23117:SF13">
    <property type="entry name" value="GUANYLATE KINASE"/>
    <property type="match status" value="1"/>
</dbReference>
<proteinExistence type="inferred from homology"/>
<feature type="domain" description="Guanylate kinase-like" evidence="14">
    <location>
        <begin position="22"/>
        <end position="200"/>
    </location>
</feature>
<evidence type="ECO:0000313" key="16">
    <source>
        <dbReference type="Proteomes" id="UP000294813"/>
    </source>
</evidence>
<dbReference type="Proteomes" id="UP000294813">
    <property type="component" value="Unassembled WGS sequence"/>
</dbReference>
<dbReference type="PANTHER" id="PTHR23117">
    <property type="entry name" value="GUANYLATE KINASE-RELATED"/>
    <property type="match status" value="1"/>
</dbReference>
<comment type="function">
    <text evidence="1 13">Essential for recycling GMP and indirectly, cGMP.</text>
</comment>
<evidence type="ECO:0000256" key="4">
    <source>
        <dbReference type="ARBA" id="ARBA00012961"/>
    </source>
</evidence>
<evidence type="ECO:0000256" key="10">
    <source>
        <dbReference type="ARBA" id="ARBA00022840"/>
    </source>
</evidence>
<keyword evidence="16" id="KW-1185">Reference proteome</keyword>
<keyword evidence="6 13" id="KW-0963">Cytoplasm</keyword>
<reference evidence="15 16" key="1">
    <citation type="submission" date="2019-03" db="EMBL/GenBank/DDBJ databases">
        <title>Genomic Encyclopedia of Type Strains, Phase IV (KMG-IV): sequencing the most valuable type-strain genomes for metagenomic binning, comparative biology and taxonomic classification.</title>
        <authorList>
            <person name="Goeker M."/>
        </authorList>
    </citation>
    <scope>NUCLEOTIDE SEQUENCE [LARGE SCALE GENOMIC DNA]</scope>
    <source>
        <strain evidence="15 16">DSM 11170</strain>
    </source>
</reference>
<evidence type="ECO:0000256" key="8">
    <source>
        <dbReference type="ARBA" id="ARBA00022741"/>
    </source>
</evidence>
<feature type="binding site" evidence="13">
    <location>
        <begin position="29"/>
        <end position="36"/>
    </location>
    <ligand>
        <name>ATP</name>
        <dbReference type="ChEBI" id="CHEBI:30616"/>
    </ligand>
</feature>
<dbReference type="Gene3D" id="3.30.63.10">
    <property type="entry name" value="Guanylate Kinase phosphate binding domain"/>
    <property type="match status" value="1"/>
</dbReference>
<keyword evidence="10 13" id="KW-0067">ATP-binding</keyword>
<keyword evidence="7 13" id="KW-0808">Transferase</keyword>
<sequence>MMIQQNKGNEMLDSWLSRLGRGVLFVLSGPSGAGKGTLCRNLLQQQAGLQLSVSATTRQPRTGEQDGIHYHFLQHEDFVRQIEAQAFLEYAQVYDHYYGTPRTHVVEALQAGRDVLLEIDIQGALQVKASYPEAALIFVAPPSLEELSRRIYTRGTDSPEVIRKRLALASSELTYIDRYDYCVVNDDVEKATARLQAILHAEKCRIHRQSFRLLNEEECSP</sequence>
<dbReference type="EC" id="2.7.4.8" evidence="4 13"/>
<comment type="similarity">
    <text evidence="3 13">Belongs to the guanylate kinase family.</text>
</comment>
<comment type="subcellular location">
    <subcellularLocation>
        <location evidence="2 13">Cytoplasm</location>
    </subcellularLocation>
</comment>
<evidence type="ECO:0000256" key="12">
    <source>
        <dbReference type="ARBA" id="ARBA00048594"/>
    </source>
</evidence>
<gene>
    <name evidence="13" type="primary">gmk</name>
    <name evidence="15" type="ORF">EDD73_10453</name>
</gene>
<evidence type="ECO:0000256" key="7">
    <source>
        <dbReference type="ARBA" id="ARBA00022679"/>
    </source>
</evidence>
<evidence type="ECO:0000256" key="3">
    <source>
        <dbReference type="ARBA" id="ARBA00005790"/>
    </source>
</evidence>
<protein>
    <recommendedName>
        <fullName evidence="5 13">Guanylate kinase</fullName>
        <ecNumber evidence="4 13">2.7.4.8</ecNumber>
    </recommendedName>
    <alternativeName>
        <fullName evidence="11 13">GMP kinase</fullName>
    </alternativeName>
</protein>
<dbReference type="GO" id="GO:0004385">
    <property type="term" value="F:GMP kinase activity"/>
    <property type="evidence" value="ECO:0007669"/>
    <property type="project" value="UniProtKB-UniRule"/>
</dbReference>
<dbReference type="InterPro" id="IPR017665">
    <property type="entry name" value="Guanylate_kinase"/>
</dbReference>
<dbReference type="Pfam" id="PF00625">
    <property type="entry name" value="Guanylate_kin"/>
    <property type="match status" value="1"/>
</dbReference>
<evidence type="ECO:0000256" key="6">
    <source>
        <dbReference type="ARBA" id="ARBA00022490"/>
    </source>
</evidence>
<dbReference type="SUPFAM" id="SSF52540">
    <property type="entry name" value="P-loop containing nucleoside triphosphate hydrolases"/>
    <property type="match status" value="1"/>
</dbReference>
<evidence type="ECO:0000313" key="15">
    <source>
        <dbReference type="EMBL" id="TCP68151.1"/>
    </source>
</evidence>
<dbReference type="Gene3D" id="3.40.50.300">
    <property type="entry name" value="P-loop containing nucleotide triphosphate hydrolases"/>
    <property type="match status" value="1"/>
</dbReference>
<dbReference type="GO" id="GO:0005524">
    <property type="term" value="F:ATP binding"/>
    <property type="evidence" value="ECO:0007669"/>
    <property type="project" value="UniProtKB-UniRule"/>
</dbReference>
<dbReference type="PROSITE" id="PS00856">
    <property type="entry name" value="GUANYLATE_KINASE_1"/>
    <property type="match status" value="1"/>
</dbReference>
<dbReference type="FunFam" id="3.40.50.300:FF:000855">
    <property type="entry name" value="Guanylate kinase"/>
    <property type="match status" value="1"/>
</dbReference>
<dbReference type="GO" id="GO:0005829">
    <property type="term" value="C:cytosol"/>
    <property type="evidence" value="ECO:0007669"/>
    <property type="project" value="TreeGrafter"/>
</dbReference>
<dbReference type="FunFam" id="3.30.63.10:FF:000005">
    <property type="entry name" value="Guanylate kinase"/>
    <property type="match status" value="1"/>
</dbReference>
<comment type="catalytic activity">
    <reaction evidence="12 13">
        <text>GMP + ATP = GDP + ADP</text>
        <dbReference type="Rhea" id="RHEA:20780"/>
        <dbReference type="ChEBI" id="CHEBI:30616"/>
        <dbReference type="ChEBI" id="CHEBI:58115"/>
        <dbReference type="ChEBI" id="CHEBI:58189"/>
        <dbReference type="ChEBI" id="CHEBI:456216"/>
        <dbReference type="EC" id="2.7.4.8"/>
    </reaction>
</comment>
<evidence type="ECO:0000256" key="13">
    <source>
        <dbReference type="HAMAP-Rule" id="MF_00328"/>
    </source>
</evidence>
<accession>A0A4R2S6Z0</accession>
<keyword evidence="9 13" id="KW-0418">Kinase</keyword>
<dbReference type="InterPro" id="IPR027417">
    <property type="entry name" value="P-loop_NTPase"/>
</dbReference>
<dbReference type="CDD" id="cd00071">
    <property type="entry name" value="GMPK"/>
    <property type="match status" value="1"/>
</dbReference>
<dbReference type="AlphaFoldDB" id="A0A4R2S6Z0"/>
<dbReference type="PROSITE" id="PS50052">
    <property type="entry name" value="GUANYLATE_KINASE_2"/>
    <property type="match status" value="1"/>
</dbReference>
<keyword evidence="8 13" id="KW-0547">Nucleotide-binding</keyword>
<evidence type="ECO:0000256" key="2">
    <source>
        <dbReference type="ARBA" id="ARBA00004496"/>
    </source>
</evidence>
<evidence type="ECO:0000259" key="14">
    <source>
        <dbReference type="PROSITE" id="PS50052"/>
    </source>
</evidence>
<evidence type="ECO:0000256" key="9">
    <source>
        <dbReference type="ARBA" id="ARBA00022777"/>
    </source>
</evidence>
<evidence type="ECO:0000256" key="5">
    <source>
        <dbReference type="ARBA" id="ARBA00016296"/>
    </source>
</evidence>
<dbReference type="InterPro" id="IPR008144">
    <property type="entry name" value="Guanylate_kin-like_dom"/>
</dbReference>